<dbReference type="RefSeq" id="WP_093289544.1">
    <property type="nucleotide sequence ID" value="NZ_FOFS01000020.1"/>
</dbReference>
<dbReference type="Gene3D" id="1.20.120.920">
    <property type="entry name" value="CRISPR-associated endonuclease Cas1, C-terminal domain"/>
    <property type="match status" value="1"/>
</dbReference>
<evidence type="ECO:0000256" key="4">
    <source>
        <dbReference type="ARBA" id="ARBA00022801"/>
    </source>
</evidence>
<feature type="binding site" evidence="14">
    <location>
        <position position="465"/>
    </location>
    <ligand>
        <name>Mn(2+)</name>
        <dbReference type="ChEBI" id="CHEBI:29035"/>
    </ligand>
</feature>
<dbReference type="HAMAP" id="MF_01470">
    <property type="entry name" value="Cas1"/>
    <property type="match status" value="1"/>
</dbReference>
<comment type="function">
    <text evidence="14">CRISPR (clustered regularly interspaced short palindromic repeat), is an adaptive immune system that provides protection against mobile genetic elements (viruses, transposable elements and conjugative plasmids). CRISPR clusters contain spacers, sequences complementary to antecedent mobile elements, and target invading nucleic acids. CRISPR clusters are transcribed and processed into CRISPR RNA (crRNA). Acts as a dsDNA endonuclease. Involved in the integration of spacer DNA into the CRISPR cassette.</text>
</comment>
<dbReference type="InterPro" id="IPR050646">
    <property type="entry name" value="Cas1"/>
</dbReference>
<name>A0A1H9M8J5_9GAMM</name>
<dbReference type="GO" id="GO:0004519">
    <property type="term" value="F:endonuclease activity"/>
    <property type="evidence" value="ECO:0007669"/>
    <property type="project" value="UniProtKB-UniRule"/>
</dbReference>
<dbReference type="NCBIfam" id="TIGR00287">
    <property type="entry name" value="cas1"/>
    <property type="match status" value="1"/>
</dbReference>
<feature type="binding site" evidence="14">
    <location>
        <position position="393"/>
    </location>
    <ligand>
        <name>Mn(2+)</name>
        <dbReference type="ChEBI" id="CHEBI:29035"/>
    </ligand>
</feature>
<dbReference type="Gene3D" id="3.100.10.20">
    <property type="entry name" value="CRISPR-associated endonuclease Cas1, N-terminal domain"/>
    <property type="match status" value="1"/>
</dbReference>
<dbReference type="PANTHER" id="PTHR34353">
    <property type="entry name" value="CRISPR-ASSOCIATED ENDONUCLEASE CAS1 1"/>
    <property type="match status" value="1"/>
</dbReference>
<dbReference type="STRING" id="489703.SAMN04488038_1202"/>
<evidence type="ECO:0000313" key="17">
    <source>
        <dbReference type="EMBL" id="SER20026.1"/>
    </source>
</evidence>
<evidence type="ECO:0000256" key="1">
    <source>
        <dbReference type="ARBA" id="ARBA00022722"/>
    </source>
</evidence>
<dbReference type="EC" id="3.1.-.-" evidence="14"/>
<dbReference type="GO" id="GO:0004527">
    <property type="term" value="F:exonuclease activity"/>
    <property type="evidence" value="ECO:0007669"/>
    <property type="project" value="UniProtKB-KW"/>
</dbReference>
<dbReference type="GO" id="GO:0003677">
    <property type="term" value="F:DNA binding"/>
    <property type="evidence" value="ECO:0007669"/>
    <property type="project" value="UniProtKB-KW"/>
</dbReference>
<evidence type="ECO:0000256" key="14">
    <source>
        <dbReference type="HAMAP-Rule" id="MF_01470"/>
    </source>
</evidence>
<keyword evidence="8" id="KW-0411">Iron-sulfur</keyword>
<dbReference type="Gene3D" id="3.90.320.10">
    <property type="match status" value="1"/>
</dbReference>
<evidence type="ECO:0000256" key="13">
    <source>
        <dbReference type="ARBA" id="ARBA00038592"/>
    </source>
</evidence>
<keyword evidence="2 14" id="KW-0479">Metal-binding</keyword>
<proteinExistence type="inferred from homology"/>
<protein>
    <recommendedName>
        <fullName evidence="14">CRISPR-associated endonuclease Cas1</fullName>
        <ecNumber evidence="14">3.1.-.-</ecNumber>
    </recommendedName>
</protein>
<dbReference type="PANTHER" id="PTHR34353:SF2">
    <property type="entry name" value="CRISPR-ASSOCIATED ENDONUCLEASE CAS1 1"/>
    <property type="match status" value="1"/>
</dbReference>
<keyword evidence="7" id="KW-0408">Iron</keyword>
<comment type="cofactor">
    <cofactor evidence="14">
        <name>Mg(2+)</name>
        <dbReference type="ChEBI" id="CHEBI:18420"/>
    </cofactor>
    <cofactor evidence="14">
        <name>Mn(2+)</name>
        <dbReference type="ChEBI" id="CHEBI:29035"/>
    </cofactor>
</comment>
<comment type="subunit">
    <text evidence="13 14">Homodimer, forms a heterotetramer with a Cas2 homodimer.</text>
</comment>
<feature type="region of interest" description="Disordered" evidence="15">
    <location>
        <begin position="53"/>
        <end position="74"/>
    </location>
</feature>
<evidence type="ECO:0000259" key="16">
    <source>
        <dbReference type="Pfam" id="PF01930"/>
    </source>
</evidence>
<dbReference type="InterPro" id="IPR022765">
    <property type="entry name" value="Dna2/Cas4_DUF83"/>
</dbReference>
<dbReference type="AlphaFoldDB" id="A0A1H9M8J5"/>
<evidence type="ECO:0000256" key="12">
    <source>
        <dbReference type="ARBA" id="ARBA00033996"/>
    </source>
</evidence>
<keyword evidence="1 14" id="KW-0540">Nuclease</keyword>
<evidence type="ECO:0000256" key="2">
    <source>
        <dbReference type="ARBA" id="ARBA00022723"/>
    </source>
</evidence>
<evidence type="ECO:0000256" key="3">
    <source>
        <dbReference type="ARBA" id="ARBA00022759"/>
    </source>
</evidence>
<dbReference type="Pfam" id="PF01930">
    <property type="entry name" value="Cas_Cas4"/>
    <property type="match status" value="1"/>
</dbReference>
<evidence type="ECO:0000313" key="18">
    <source>
        <dbReference type="Proteomes" id="UP000199233"/>
    </source>
</evidence>
<keyword evidence="5" id="KW-0269">Exonuclease</keyword>
<dbReference type="GO" id="GO:0043571">
    <property type="term" value="P:maintenance of CRISPR repeat elements"/>
    <property type="evidence" value="ECO:0007669"/>
    <property type="project" value="UniProtKB-UniRule"/>
</dbReference>
<dbReference type="OrthoDB" id="9803119at2"/>
<comment type="similarity">
    <text evidence="14">Belongs to the CRISPR-associated endonuclease Cas1 family.</text>
</comment>
<dbReference type="InterPro" id="IPR011604">
    <property type="entry name" value="PDDEXK-like_dom_sf"/>
</dbReference>
<dbReference type="Pfam" id="PF01867">
    <property type="entry name" value="Cas_Cas1"/>
    <property type="match status" value="1"/>
</dbReference>
<keyword evidence="6 14" id="KW-0460">Magnesium</keyword>
<keyword evidence="11 14" id="KW-0464">Manganese</keyword>
<feature type="domain" description="DUF83" evidence="16">
    <location>
        <begin position="29"/>
        <end position="214"/>
    </location>
</feature>
<dbReference type="GO" id="GO:0046872">
    <property type="term" value="F:metal ion binding"/>
    <property type="evidence" value="ECO:0007669"/>
    <property type="project" value="UniProtKB-UniRule"/>
</dbReference>
<dbReference type="EMBL" id="FOFS01000020">
    <property type="protein sequence ID" value="SER20026.1"/>
    <property type="molecule type" value="Genomic_DNA"/>
</dbReference>
<evidence type="ECO:0000256" key="5">
    <source>
        <dbReference type="ARBA" id="ARBA00022839"/>
    </source>
</evidence>
<dbReference type="InterPro" id="IPR042211">
    <property type="entry name" value="CRISPR-assoc_Cas1_N"/>
</dbReference>
<keyword evidence="4 14" id="KW-0378">Hydrolase</keyword>
<keyword evidence="3 14" id="KW-0255">Endonuclease</keyword>
<dbReference type="GO" id="GO:0051607">
    <property type="term" value="P:defense response to virus"/>
    <property type="evidence" value="ECO:0007669"/>
    <property type="project" value="UniProtKB-UniRule"/>
</dbReference>
<comment type="catalytic activity">
    <reaction evidence="12">
        <text>exonucleolytic cleavage in the 5'- to 3'-direction to yield nucleoside 3'-phosphates.</text>
        <dbReference type="EC" id="3.1.12.1"/>
    </reaction>
</comment>
<dbReference type="Proteomes" id="UP000199233">
    <property type="component" value="Unassembled WGS sequence"/>
</dbReference>
<feature type="binding site" evidence="14">
    <location>
        <position position="480"/>
    </location>
    <ligand>
        <name>Mn(2+)</name>
        <dbReference type="ChEBI" id="CHEBI:29035"/>
    </ligand>
</feature>
<reference evidence="17 18" key="1">
    <citation type="submission" date="2016-10" db="EMBL/GenBank/DDBJ databases">
        <authorList>
            <person name="de Groot N.N."/>
        </authorList>
    </citation>
    <scope>NUCLEOTIDE SEQUENCE [LARGE SCALE GENOMIC DNA]</scope>
    <source>
        <strain evidence="17 18">DSM 25927</strain>
    </source>
</reference>
<evidence type="ECO:0000256" key="8">
    <source>
        <dbReference type="ARBA" id="ARBA00023014"/>
    </source>
</evidence>
<sequence length="573" mass="64025">MNGEGPSQHELPLPFPELTGDQPLLPARMINEFVYCPRLAYLEWVQGEWADSGDTVEGRHGHRRVDKPGAELPPADALEEDQPRIHARSVMLSSNRLGLVAKMDLLEIEDGRVQPVDYKRGKRPHVARGAYDPERVQLCVQGLLLEDQGYRCDGGVLYFIESRERVPVVFDAELRDLTLSAIHGLRGIALGGRIPPPLDDSPKCPRCSLVSICLPDEVNFLKRQEVAPRPLAVGIAEALPLYVQANKAKVAKDGDNLEITVDDKLAAKPRLGEISQVVLQGNVYVTTPTLHELMRREIPVVWQSYGGWYLGHTAGLGHKNVELRIAQHRAAEDEVVCLTLAKGWVRAKLINSRVMLRRNWRAEDSADPLLDQLEHAIKTVPRARNLAELLGIEGNGASIYFGAFGKLLKRSADEGSFSFDFTQRNRRPPADPVNALLSYAYSMLARSFTIAAATVGFDAHRGFYHQPRYGRPALALDMMEPFRPLIADSAVIQAINNGEIRPTDFIGGAGRVNLSEEGRKRFIATFERRLSHEITHPLFGYKVSYRRLIELQLRLLGRFLLGELGENPNFTTR</sequence>
<dbReference type="NCBIfam" id="TIGR00372">
    <property type="entry name" value="cas4"/>
    <property type="match status" value="1"/>
</dbReference>
<gene>
    <name evidence="14" type="primary">cas1</name>
    <name evidence="17" type="ORF">SAMN04488038_1202</name>
</gene>
<evidence type="ECO:0000256" key="11">
    <source>
        <dbReference type="ARBA" id="ARBA00023211"/>
    </source>
</evidence>
<keyword evidence="9 14" id="KW-0051">Antiviral defense</keyword>
<keyword evidence="10 14" id="KW-0238">DNA-binding</keyword>
<dbReference type="GO" id="GO:0051536">
    <property type="term" value="F:iron-sulfur cluster binding"/>
    <property type="evidence" value="ECO:0007669"/>
    <property type="project" value="UniProtKB-KW"/>
</dbReference>
<dbReference type="InterPro" id="IPR013343">
    <property type="entry name" value="CRISPR-assoc_prot_Cas4"/>
</dbReference>
<accession>A0A1H9M8J5</accession>
<dbReference type="CDD" id="cd09634">
    <property type="entry name" value="Cas1_I-II-III"/>
    <property type="match status" value="1"/>
</dbReference>
<evidence type="ECO:0000256" key="6">
    <source>
        <dbReference type="ARBA" id="ARBA00022842"/>
    </source>
</evidence>
<dbReference type="InterPro" id="IPR002729">
    <property type="entry name" value="CRISPR-assoc_Cas1"/>
</dbReference>
<evidence type="ECO:0000256" key="7">
    <source>
        <dbReference type="ARBA" id="ARBA00023004"/>
    </source>
</evidence>
<dbReference type="InterPro" id="IPR042206">
    <property type="entry name" value="CRISPR-assoc_Cas1_C"/>
</dbReference>
<evidence type="ECO:0000256" key="15">
    <source>
        <dbReference type="SAM" id="MobiDB-lite"/>
    </source>
</evidence>
<evidence type="ECO:0000256" key="9">
    <source>
        <dbReference type="ARBA" id="ARBA00023118"/>
    </source>
</evidence>
<keyword evidence="18" id="KW-1185">Reference proteome</keyword>
<evidence type="ECO:0000256" key="10">
    <source>
        <dbReference type="ARBA" id="ARBA00023125"/>
    </source>
</evidence>
<organism evidence="17 18">
    <name type="scientific">Solimonas aquatica</name>
    <dbReference type="NCBI Taxonomy" id="489703"/>
    <lineage>
        <taxon>Bacteria</taxon>
        <taxon>Pseudomonadati</taxon>
        <taxon>Pseudomonadota</taxon>
        <taxon>Gammaproteobacteria</taxon>
        <taxon>Nevskiales</taxon>
        <taxon>Nevskiaceae</taxon>
        <taxon>Solimonas</taxon>
    </lineage>
</organism>